<dbReference type="Gene3D" id="3.40.50.10330">
    <property type="entry name" value="Probable inorganic polyphosphate/atp-NAD kinase, domain 1"/>
    <property type="match status" value="1"/>
</dbReference>
<dbReference type="SMART" id="SM00046">
    <property type="entry name" value="DAGKc"/>
    <property type="match status" value="1"/>
</dbReference>
<dbReference type="Pfam" id="PF19279">
    <property type="entry name" value="YegS_C"/>
    <property type="match status" value="1"/>
</dbReference>
<dbReference type="OMA" id="TIWTLYR"/>
<dbReference type="FunCoup" id="A0A0L0HHN4">
    <property type="interactions" value="161"/>
</dbReference>
<dbReference type="VEuPathDB" id="FungiDB:SPPG_04699"/>
<dbReference type="InterPro" id="IPR016064">
    <property type="entry name" value="NAD/diacylglycerol_kinase_sf"/>
</dbReference>
<keyword evidence="3" id="KW-0418">Kinase</keyword>
<accession>A0A0L0HHN4</accession>
<dbReference type="PANTHER" id="PTHR12358:SF31">
    <property type="entry name" value="ACYLGLYCEROL KINASE, MITOCHONDRIAL"/>
    <property type="match status" value="1"/>
</dbReference>
<dbReference type="OrthoDB" id="3853857at2759"/>
<dbReference type="SUPFAM" id="SSF111331">
    <property type="entry name" value="NAD kinase/diacylglycerol kinase-like"/>
    <property type="match status" value="1"/>
</dbReference>
<reference evidence="6 7" key="1">
    <citation type="submission" date="2009-08" db="EMBL/GenBank/DDBJ databases">
        <title>The Genome Sequence of Spizellomyces punctatus strain DAOM BR117.</title>
        <authorList>
            <consortium name="The Broad Institute Genome Sequencing Platform"/>
            <person name="Russ C."/>
            <person name="Cuomo C."/>
            <person name="Shea T."/>
            <person name="Young S.K."/>
            <person name="Zeng Q."/>
            <person name="Koehrsen M."/>
            <person name="Haas B."/>
            <person name="Borodovsky M."/>
            <person name="Guigo R."/>
            <person name="Alvarado L."/>
            <person name="Berlin A."/>
            <person name="Bochicchio J."/>
            <person name="Borenstein D."/>
            <person name="Chapman S."/>
            <person name="Chen Z."/>
            <person name="Engels R."/>
            <person name="Freedman E."/>
            <person name="Gellesch M."/>
            <person name="Goldberg J."/>
            <person name="Griggs A."/>
            <person name="Gujja S."/>
            <person name="Heiman D."/>
            <person name="Hepburn T."/>
            <person name="Howarth C."/>
            <person name="Jen D."/>
            <person name="Larson L."/>
            <person name="Lewis B."/>
            <person name="Mehta T."/>
            <person name="Park D."/>
            <person name="Pearson M."/>
            <person name="Roberts A."/>
            <person name="Saif S."/>
            <person name="Shenoy N."/>
            <person name="Sisk P."/>
            <person name="Stolte C."/>
            <person name="Sykes S."/>
            <person name="Thomson T."/>
            <person name="Walk T."/>
            <person name="White J."/>
            <person name="Yandava C."/>
            <person name="Burger G."/>
            <person name="Gray M.W."/>
            <person name="Holland P.W.H."/>
            <person name="King N."/>
            <person name="Lang F.B.F."/>
            <person name="Roger A.J."/>
            <person name="Ruiz-Trillo I."/>
            <person name="Lander E."/>
            <person name="Nusbaum C."/>
        </authorList>
    </citation>
    <scope>NUCLEOTIDE SEQUENCE [LARGE SCALE GENOMIC DNA]</scope>
    <source>
        <strain evidence="6 7">DAOM BR117</strain>
    </source>
</reference>
<organism evidence="6 7">
    <name type="scientific">Spizellomyces punctatus (strain DAOM BR117)</name>
    <dbReference type="NCBI Taxonomy" id="645134"/>
    <lineage>
        <taxon>Eukaryota</taxon>
        <taxon>Fungi</taxon>
        <taxon>Fungi incertae sedis</taxon>
        <taxon>Chytridiomycota</taxon>
        <taxon>Chytridiomycota incertae sedis</taxon>
        <taxon>Chytridiomycetes</taxon>
        <taxon>Spizellomycetales</taxon>
        <taxon>Spizellomycetaceae</taxon>
        <taxon>Spizellomyces</taxon>
    </lineage>
</organism>
<dbReference type="EMBL" id="KQ257456">
    <property type="protein sequence ID" value="KND00375.1"/>
    <property type="molecule type" value="Genomic_DNA"/>
</dbReference>
<dbReference type="AlphaFoldDB" id="A0A0L0HHN4"/>
<evidence type="ECO:0000256" key="1">
    <source>
        <dbReference type="ARBA" id="ARBA00022679"/>
    </source>
</evidence>
<protein>
    <recommendedName>
        <fullName evidence="5">DAGKc domain-containing protein</fullName>
    </recommendedName>
</protein>
<dbReference type="Gene3D" id="2.60.200.40">
    <property type="match status" value="1"/>
</dbReference>
<dbReference type="GO" id="GO:0005524">
    <property type="term" value="F:ATP binding"/>
    <property type="evidence" value="ECO:0007669"/>
    <property type="project" value="UniProtKB-KW"/>
</dbReference>
<keyword evidence="7" id="KW-1185">Reference proteome</keyword>
<dbReference type="Pfam" id="PF00781">
    <property type="entry name" value="DAGK_cat"/>
    <property type="match status" value="1"/>
</dbReference>
<evidence type="ECO:0000256" key="3">
    <source>
        <dbReference type="ARBA" id="ARBA00022777"/>
    </source>
</evidence>
<dbReference type="RefSeq" id="XP_016608414.1">
    <property type="nucleotide sequence ID" value="XM_016752930.1"/>
</dbReference>
<keyword evidence="1" id="KW-0808">Transferase</keyword>
<dbReference type="InterPro" id="IPR017438">
    <property type="entry name" value="ATP-NAD_kinase_N"/>
</dbReference>
<dbReference type="Proteomes" id="UP000053201">
    <property type="component" value="Unassembled WGS sequence"/>
</dbReference>
<dbReference type="InterPro" id="IPR050187">
    <property type="entry name" value="Lipid_Phosphate_FormReg"/>
</dbReference>
<dbReference type="GO" id="GO:0005737">
    <property type="term" value="C:cytoplasm"/>
    <property type="evidence" value="ECO:0007669"/>
    <property type="project" value="TreeGrafter"/>
</dbReference>
<keyword evidence="2" id="KW-0547">Nucleotide-binding</keyword>
<evidence type="ECO:0000256" key="2">
    <source>
        <dbReference type="ARBA" id="ARBA00022741"/>
    </source>
</evidence>
<keyword evidence="4" id="KW-0067">ATP-binding</keyword>
<dbReference type="InterPro" id="IPR001206">
    <property type="entry name" value="Diacylglycerol_kinase_cat_dom"/>
</dbReference>
<feature type="domain" description="DAGKc" evidence="5">
    <location>
        <begin position="145"/>
        <end position="282"/>
    </location>
</feature>
<dbReference type="STRING" id="645134.A0A0L0HHN4"/>
<sequence>MFSDTVIVHWDNEASPTTLGCIPSTRSIYPVEADLNVSENGVSWTTATGNVINIQATFIFGATVVSNPTQSVRTLHSSAVLRRGLEAIQANNAPGNSSFWLLHAVELSRGRKDKQPGIRQILLQSKNAGARQCVEAVIAAAGLGQLSKKILVLINPFGGTKKAKHIYEHVVQPMFQIAGLKIDLHETQATEHATEIARTLPLDQYSAAITISGDGVFHELINGLLTRPDWEQARTLPVGIVGSGSANAMSKNLDTMFPELAALSVIKGQTRPMDVFSVTQNETVMYSHLQLMWALLADVDFESESYRWMGGDRMTVAAIIRILRLRTYHGKLYLLPVNQADQYRKSPSSSTQPSALGPPRLYTSDPLQHEHWPQIISTTFTYFLATNLPWISSDFLAAPSSRLADGALEVVYSETMSSVQALQSVADPESGKYLQFPFIKTSRVRALVLEPHGWSWNKDGVTDRKEDKWLDVSGEKISASPVRVEVHPGVMNVLAPVWLDEDEWSRHAHKAKMTA</sequence>
<dbReference type="PANTHER" id="PTHR12358">
    <property type="entry name" value="SPHINGOSINE KINASE"/>
    <property type="match status" value="1"/>
</dbReference>
<dbReference type="GeneID" id="27688131"/>
<proteinExistence type="predicted"/>
<dbReference type="GO" id="GO:0001727">
    <property type="term" value="F:lipid kinase activity"/>
    <property type="evidence" value="ECO:0007669"/>
    <property type="project" value="TreeGrafter"/>
</dbReference>
<dbReference type="PROSITE" id="PS50146">
    <property type="entry name" value="DAGK"/>
    <property type="match status" value="1"/>
</dbReference>
<name>A0A0L0HHN4_SPIPD</name>
<evidence type="ECO:0000313" key="7">
    <source>
        <dbReference type="Proteomes" id="UP000053201"/>
    </source>
</evidence>
<dbReference type="InParanoid" id="A0A0L0HHN4"/>
<dbReference type="GO" id="GO:0046512">
    <property type="term" value="P:sphingosine biosynthetic process"/>
    <property type="evidence" value="ECO:0007669"/>
    <property type="project" value="TreeGrafter"/>
</dbReference>
<dbReference type="eggNOG" id="KOG1116">
    <property type="taxonomic scope" value="Eukaryota"/>
</dbReference>
<dbReference type="GO" id="GO:0016020">
    <property type="term" value="C:membrane"/>
    <property type="evidence" value="ECO:0007669"/>
    <property type="project" value="TreeGrafter"/>
</dbReference>
<gene>
    <name evidence="6" type="ORF">SPPG_04699</name>
</gene>
<evidence type="ECO:0000256" key="4">
    <source>
        <dbReference type="ARBA" id="ARBA00022840"/>
    </source>
</evidence>
<dbReference type="InterPro" id="IPR045540">
    <property type="entry name" value="YegS/DAGK_C"/>
</dbReference>
<evidence type="ECO:0000313" key="6">
    <source>
        <dbReference type="EMBL" id="KND00375.1"/>
    </source>
</evidence>
<evidence type="ECO:0000259" key="5">
    <source>
        <dbReference type="PROSITE" id="PS50146"/>
    </source>
</evidence>